<dbReference type="AlphaFoldDB" id="A0A9D3WYJ7"/>
<sequence>MVLIVPSEHTHQHSGLAPTIDNTGSASPTLTMLRFHHRCAWHHHTRPMVTHQTKSPEVGVDRYYHCHKHRGRSSERGGTRCSLAACREEPLWPTPLPSIMHPLDQEAISDSASSPKLVLD</sequence>
<keyword evidence="2" id="KW-1185">Reference proteome</keyword>
<organism evidence="1 2">
    <name type="scientific">Mauremys mutica</name>
    <name type="common">yellowpond turtle</name>
    <dbReference type="NCBI Taxonomy" id="74926"/>
    <lineage>
        <taxon>Eukaryota</taxon>
        <taxon>Metazoa</taxon>
        <taxon>Chordata</taxon>
        <taxon>Craniata</taxon>
        <taxon>Vertebrata</taxon>
        <taxon>Euteleostomi</taxon>
        <taxon>Archelosauria</taxon>
        <taxon>Testudinata</taxon>
        <taxon>Testudines</taxon>
        <taxon>Cryptodira</taxon>
        <taxon>Durocryptodira</taxon>
        <taxon>Testudinoidea</taxon>
        <taxon>Geoemydidae</taxon>
        <taxon>Geoemydinae</taxon>
        <taxon>Mauremys</taxon>
    </lineage>
</organism>
<evidence type="ECO:0000313" key="2">
    <source>
        <dbReference type="Proteomes" id="UP000827986"/>
    </source>
</evidence>
<accession>A0A9D3WYJ7</accession>
<protein>
    <submittedName>
        <fullName evidence="1">Uncharacterized protein</fullName>
    </submittedName>
</protein>
<gene>
    <name evidence="1" type="ORF">KIL84_014047</name>
</gene>
<dbReference type="EMBL" id="JAHDVG010000485">
    <property type="protein sequence ID" value="KAH1169457.1"/>
    <property type="molecule type" value="Genomic_DNA"/>
</dbReference>
<reference evidence="1" key="1">
    <citation type="submission" date="2021-09" db="EMBL/GenBank/DDBJ databases">
        <title>The genome of Mauremys mutica provides insights into the evolution of semi-aquatic lifestyle.</title>
        <authorList>
            <person name="Gong S."/>
            <person name="Gao Y."/>
        </authorList>
    </citation>
    <scope>NUCLEOTIDE SEQUENCE</scope>
    <source>
        <strain evidence="1">MM-2020</strain>
        <tissue evidence="1">Muscle</tissue>
    </source>
</reference>
<comment type="caution">
    <text evidence="1">The sequence shown here is derived from an EMBL/GenBank/DDBJ whole genome shotgun (WGS) entry which is preliminary data.</text>
</comment>
<name>A0A9D3WYJ7_9SAUR</name>
<dbReference type="Proteomes" id="UP000827986">
    <property type="component" value="Unassembled WGS sequence"/>
</dbReference>
<proteinExistence type="predicted"/>
<evidence type="ECO:0000313" key="1">
    <source>
        <dbReference type="EMBL" id="KAH1169457.1"/>
    </source>
</evidence>